<dbReference type="CDD" id="cd02980">
    <property type="entry name" value="TRX_Fd_family"/>
    <property type="match status" value="1"/>
</dbReference>
<dbReference type="InterPro" id="IPR037207">
    <property type="entry name" value="Nuop51_4Fe4S-bd_sf"/>
</dbReference>
<dbReference type="GO" id="GO:0051539">
    <property type="term" value="F:4 iron, 4 sulfur cluster binding"/>
    <property type="evidence" value="ECO:0007669"/>
    <property type="project" value="UniProtKB-KW"/>
</dbReference>
<comment type="caution">
    <text evidence="7">The sequence shown here is derived from an EMBL/GenBank/DDBJ whole genome shotgun (WGS) entry which is preliminary data.</text>
</comment>
<dbReference type="InterPro" id="IPR036249">
    <property type="entry name" value="Thioredoxin-like_sf"/>
</dbReference>
<evidence type="ECO:0000256" key="2">
    <source>
        <dbReference type="ARBA" id="ARBA00022485"/>
    </source>
</evidence>
<reference evidence="7 8" key="1">
    <citation type="submission" date="2020-08" db="EMBL/GenBank/DDBJ databases">
        <title>Bridging the membrane lipid divide: bacteria of the FCB group superphylum have the potential to synthesize archaeal ether lipids.</title>
        <authorList>
            <person name="Villanueva L."/>
            <person name="Von Meijenfeldt F.A.B."/>
            <person name="Westbye A.B."/>
            <person name="Yadav S."/>
            <person name="Hopmans E.C."/>
            <person name="Dutilh B.E."/>
            <person name="Sinninghe Damste J.S."/>
        </authorList>
    </citation>
    <scope>NUCLEOTIDE SEQUENCE [LARGE SCALE GENOMIC DNA]</scope>
    <source>
        <strain evidence="7">NIOZ-UU36</strain>
    </source>
</reference>
<dbReference type="Gene3D" id="3.40.50.11540">
    <property type="entry name" value="NADH-ubiquinone oxidoreductase 51kDa subunit"/>
    <property type="match status" value="1"/>
</dbReference>
<dbReference type="AlphaFoldDB" id="A0A8J6NPS7"/>
<evidence type="ECO:0000256" key="5">
    <source>
        <dbReference type="ARBA" id="ARBA00023014"/>
    </source>
</evidence>
<dbReference type="GO" id="GO:0010181">
    <property type="term" value="F:FMN binding"/>
    <property type="evidence" value="ECO:0007669"/>
    <property type="project" value="InterPro"/>
</dbReference>
<proteinExistence type="inferred from homology"/>
<dbReference type="Pfam" id="PF10531">
    <property type="entry name" value="SLBB"/>
    <property type="match status" value="1"/>
</dbReference>
<evidence type="ECO:0000313" key="8">
    <source>
        <dbReference type="Proteomes" id="UP000614469"/>
    </source>
</evidence>
<dbReference type="InterPro" id="IPR011538">
    <property type="entry name" value="Nuo51_FMN-bd"/>
</dbReference>
<dbReference type="Gene3D" id="3.40.30.10">
    <property type="entry name" value="Glutaredoxin"/>
    <property type="match status" value="1"/>
</dbReference>
<accession>A0A8J6NPS7</accession>
<dbReference type="Pfam" id="PF00037">
    <property type="entry name" value="Fer4"/>
    <property type="match status" value="2"/>
</dbReference>
<dbReference type="GO" id="GO:0008137">
    <property type="term" value="F:NADH dehydrogenase (ubiquinone) activity"/>
    <property type="evidence" value="ECO:0007669"/>
    <property type="project" value="InterPro"/>
</dbReference>
<dbReference type="GO" id="GO:0046872">
    <property type="term" value="F:metal ion binding"/>
    <property type="evidence" value="ECO:0007669"/>
    <property type="project" value="UniProtKB-KW"/>
</dbReference>
<dbReference type="SUPFAM" id="SSF54862">
    <property type="entry name" value="4Fe-4S ferredoxins"/>
    <property type="match status" value="1"/>
</dbReference>
<sequence length="628" mass="67506">MGSYSAIREWADKEVSQQTADKARIVIGLGTCGIAAGGNAILTAAKNTVANNDEIKAKVVSVGCIGICYKEPLLDIEIPGKPRLSYGPVTAGETKRILENVFINNEYEHKKALAVIGEDSFSDIPSWHEVPFFAPQERTVLRNCGFINPEKIEDYIANDGYAGLSRALLDMTPAQVVDETLKAGLRGRGGAGFPAGRKWNIAADNIRALRASQPELDSYGYVICNADEGDPGAFMNRSVLEGDPHSVIEGMTIAGYAIGASFGYIYCRAEYPLAIERLKLALDQAREKNLLGENILETDFSFDIKLKEGAGAFVCGEETALIASIEGLRGMPMPRPPYPAQSGLWGKPTIINNVETLNNVPVILAKGAEAWATKGTEKSKGTKTFALTGKVENTGLIEVELGMSLRKVIYEIGGGIPDGKEFKAAQTGGPSGGCLPKEQLDLPIDYEALAKAGSIMGSGGLVIMDESTCMVDVARYFLTFTQSESCGKCVPCRLGTKRMLEILTRITAGHGKIEDIALLEELAPSIRDSSLCGLGQSAPNPVLTTLKYFRDEYEAHILEGRCPAGQCKALITYSIDPATCTGCMVCMRACPTEAITGARKEIHVLDPELCTRCDTCRQVCKFDAVLVV</sequence>
<dbReference type="PANTHER" id="PTHR43578:SF3">
    <property type="entry name" value="NADH-QUINONE OXIDOREDUCTASE SUBUNIT F"/>
    <property type="match status" value="1"/>
</dbReference>
<dbReference type="Gene3D" id="1.20.1440.230">
    <property type="entry name" value="NADH-ubiquinone oxidoreductase 51kDa subunit, iron-sulphur binding domain"/>
    <property type="match status" value="1"/>
</dbReference>
<dbReference type="SUPFAM" id="SSF142984">
    <property type="entry name" value="Nqo1 middle domain-like"/>
    <property type="match status" value="1"/>
</dbReference>
<dbReference type="Proteomes" id="UP000614469">
    <property type="component" value="Unassembled WGS sequence"/>
</dbReference>
<dbReference type="InterPro" id="IPR017900">
    <property type="entry name" value="4Fe4S_Fe_S_CS"/>
</dbReference>
<dbReference type="SUPFAM" id="SSF142019">
    <property type="entry name" value="Nqo1 FMN-binding domain-like"/>
    <property type="match status" value="1"/>
</dbReference>
<dbReference type="Pfam" id="PF01512">
    <property type="entry name" value="Complex1_51K"/>
    <property type="match status" value="1"/>
</dbReference>
<evidence type="ECO:0000259" key="6">
    <source>
        <dbReference type="PROSITE" id="PS51379"/>
    </source>
</evidence>
<feature type="domain" description="4Fe-4S ferredoxin-type" evidence="6">
    <location>
        <begin position="571"/>
        <end position="600"/>
    </location>
</feature>
<dbReference type="EMBL" id="JACNJN010000129">
    <property type="protein sequence ID" value="MBC8335904.1"/>
    <property type="molecule type" value="Genomic_DNA"/>
</dbReference>
<evidence type="ECO:0000313" key="7">
    <source>
        <dbReference type="EMBL" id="MBC8335904.1"/>
    </source>
</evidence>
<dbReference type="PANTHER" id="PTHR43578">
    <property type="entry name" value="NADH-QUINONE OXIDOREDUCTASE SUBUNIT F"/>
    <property type="match status" value="1"/>
</dbReference>
<gene>
    <name evidence="7" type="ORF">H8E29_11605</name>
</gene>
<dbReference type="PROSITE" id="PS51379">
    <property type="entry name" value="4FE4S_FER_2"/>
    <property type="match status" value="2"/>
</dbReference>
<keyword evidence="5" id="KW-0411">Iron-sulfur</keyword>
<organism evidence="7 8">
    <name type="scientific">Candidatus Desulfolinea nitratireducens</name>
    <dbReference type="NCBI Taxonomy" id="2841698"/>
    <lineage>
        <taxon>Bacteria</taxon>
        <taxon>Bacillati</taxon>
        <taxon>Chloroflexota</taxon>
        <taxon>Anaerolineae</taxon>
        <taxon>Anaerolineales</taxon>
        <taxon>Anaerolineales incertae sedis</taxon>
        <taxon>Candidatus Desulfolinea</taxon>
    </lineage>
</organism>
<dbReference type="PROSITE" id="PS00198">
    <property type="entry name" value="4FE4S_FER_1"/>
    <property type="match status" value="1"/>
</dbReference>
<feature type="domain" description="4Fe-4S ferredoxin-type" evidence="6">
    <location>
        <begin position="601"/>
        <end position="628"/>
    </location>
</feature>
<dbReference type="InterPro" id="IPR001949">
    <property type="entry name" value="NADH-UbQ_OxRdtase_51kDa_CS"/>
</dbReference>
<evidence type="ECO:0000256" key="1">
    <source>
        <dbReference type="ARBA" id="ARBA00007523"/>
    </source>
</evidence>
<comment type="similarity">
    <text evidence="1">Belongs to the complex I 51 kDa subunit family.</text>
</comment>
<dbReference type="Gene3D" id="6.10.250.1450">
    <property type="match status" value="1"/>
</dbReference>
<dbReference type="InterPro" id="IPR019575">
    <property type="entry name" value="Nuop51_4Fe4S-bd"/>
</dbReference>
<dbReference type="Gene3D" id="3.10.20.600">
    <property type="match status" value="1"/>
</dbReference>
<dbReference type="SUPFAM" id="SSF140490">
    <property type="entry name" value="Nqo1C-terminal domain-like"/>
    <property type="match status" value="1"/>
</dbReference>
<dbReference type="SMART" id="SM00928">
    <property type="entry name" value="NADH_4Fe-4S"/>
    <property type="match status" value="1"/>
</dbReference>
<evidence type="ECO:0000256" key="3">
    <source>
        <dbReference type="ARBA" id="ARBA00022723"/>
    </source>
</evidence>
<keyword evidence="3" id="KW-0479">Metal-binding</keyword>
<keyword evidence="4" id="KW-0408">Iron</keyword>
<dbReference type="InterPro" id="IPR019554">
    <property type="entry name" value="Soluble_ligand-bd"/>
</dbReference>
<evidence type="ECO:0000256" key="4">
    <source>
        <dbReference type="ARBA" id="ARBA00023004"/>
    </source>
</evidence>
<dbReference type="InterPro" id="IPR017896">
    <property type="entry name" value="4Fe4S_Fe-S-bd"/>
</dbReference>
<dbReference type="InterPro" id="IPR037225">
    <property type="entry name" value="Nuo51_FMN-bd_sf"/>
</dbReference>
<keyword evidence="2" id="KW-0004">4Fe-4S</keyword>
<dbReference type="Pfam" id="PF10589">
    <property type="entry name" value="NADH_4Fe-4S"/>
    <property type="match status" value="1"/>
</dbReference>
<name>A0A8J6NPS7_9CHLR</name>
<dbReference type="FunFam" id="3.40.50.11540:FF:000001">
    <property type="entry name" value="NADH dehydrogenase [ubiquinone] flavoprotein 1, mitochondrial"/>
    <property type="match status" value="1"/>
</dbReference>
<protein>
    <submittedName>
        <fullName evidence="7">NADH-quinone oxidoreductase subunit NuoF</fullName>
    </submittedName>
</protein>
<dbReference type="FunFam" id="1.20.1440.230:FF:000001">
    <property type="entry name" value="Mitochondrial NADH dehydrogenase flavoprotein 1"/>
    <property type="match status" value="1"/>
</dbReference>
<dbReference type="PROSITE" id="PS00645">
    <property type="entry name" value="COMPLEX1_51K_2"/>
    <property type="match status" value="1"/>
</dbReference>
<dbReference type="SUPFAM" id="SSF52833">
    <property type="entry name" value="Thioredoxin-like"/>
    <property type="match status" value="1"/>
</dbReference>
<dbReference type="Gene3D" id="3.30.70.20">
    <property type="match status" value="1"/>
</dbReference>